<evidence type="ECO:0000313" key="1">
    <source>
        <dbReference type="EMBL" id="ARF67869.1"/>
    </source>
</evidence>
<dbReference type="RefSeq" id="WP_083039659.1">
    <property type="nucleotide sequence ID" value="NZ_CP020557.1"/>
</dbReference>
<organism evidence="1 2">
    <name type="scientific">Paenibacillus larvae subsp. pulvifaciens</name>
    <dbReference type="NCBI Taxonomy" id="1477"/>
    <lineage>
        <taxon>Bacteria</taxon>
        <taxon>Bacillati</taxon>
        <taxon>Bacillota</taxon>
        <taxon>Bacilli</taxon>
        <taxon>Bacillales</taxon>
        <taxon>Paenibacillaceae</taxon>
        <taxon>Paenibacillus</taxon>
    </lineage>
</organism>
<reference evidence="1 2" key="1">
    <citation type="submission" date="2017-03" db="EMBL/GenBank/DDBJ databases">
        <title>Paenibacillus larvae genome sequencing.</title>
        <authorList>
            <person name="Dingman D.W."/>
        </authorList>
    </citation>
    <scope>NUCLEOTIDE SEQUENCE [LARGE SCALE GENOMIC DNA]</scope>
    <source>
        <strain evidence="1 2">SAG 10367</strain>
    </source>
</reference>
<accession>A0A1V0URG8</accession>
<dbReference type="AlphaFoldDB" id="A0A1V0URG8"/>
<name>A0A1V0URG8_9BACL</name>
<proteinExistence type="predicted"/>
<sequence>MKTRTYRGYKIKPVQQGEVVIYKVFSAEEWEEPYRSSDWDACSLMEAKDYINSQFTDTPVTEENCLNYCTITGFELIMNG</sequence>
<dbReference type="Proteomes" id="UP000192727">
    <property type="component" value="Chromosome"/>
</dbReference>
<gene>
    <name evidence="1" type="ORF">B7C51_08545</name>
</gene>
<evidence type="ECO:0000313" key="2">
    <source>
        <dbReference type="Proteomes" id="UP000192727"/>
    </source>
</evidence>
<protein>
    <recommendedName>
        <fullName evidence="3">Phage protein</fullName>
    </recommendedName>
</protein>
<dbReference type="EMBL" id="CP020557">
    <property type="protein sequence ID" value="ARF67869.1"/>
    <property type="molecule type" value="Genomic_DNA"/>
</dbReference>
<evidence type="ECO:0008006" key="3">
    <source>
        <dbReference type="Google" id="ProtNLM"/>
    </source>
</evidence>